<proteinExistence type="predicted"/>
<organism evidence="1 2">
    <name type="scientific">Rhododendron molle</name>
    <name type="common">Chinese azalea</name>
    <name type="synonym">Azalea mollis</name>
    <dbReference type="NCBI Taxonomy" id="49168"/>
    <lineage>
        <taxon>Eukaryota</taxon>
        <taxon>Viridiplantae</taxon>
        <taxon>Streptophyta</taxon>
        <taxon>Embryophyta</taxon>
        <taxon>Tracheophyta</taxon>
        <taxon>Spermatophyta</taxon>
        <taxon>Magnoliopsida</taxon>
        <taxon>eudicotyledons</taxon>
        <taxon>Gunneridae</taxon>
        <taxon>Pentapetalae</taxon>
        <taxon>asterids</taxon>
        <taxon>Ericales</taxon>
        <taxon>Ericaceae</taxon>
        <taxon>Ericoideae</taxon>
        <taxon>Rhodoreae</taxon>
        <taxon>Rhododendron</taxon>
    </lineage>
</organism>
<keyword evidence="2" id="KW-1185">Reference proteome</keyword>
<sequence length="271" mass="28588">MGPQPNGVSLEVVTPSRNGGFSEFGDQSAVAEEGGDGNRDHQEEAAGGEEHRATEAVPRVTEETGAVGPSAEPVNSDIVAEERSSTVEGNSGEASGSGAASDNSGPSRSPPRDSAKGKGIVTEEEETTEIPIPFRKDDVAFRPAASAATSSSHVRVTKNDIAEHLLDEMLAKLLEDIPMIGEVVLKAKEERARAIVASDAAEWAERERAGEAQGLAADVEAEEREAEEAQGPRVRAVDEAGTMTRPEFSEEAYMPPRPHLFVPSGFAGFKL</sequence>
<accession>A0ACC0P339</accession>
<comment type="caution">
    <text evidence="1">The sequence shown here is derived from an EMBL/GenBank/DDBJ whole genome shotgun (WGS) entry which is preliminary data.</text>
</comment>
<dbReference type="Proteomes" id="UP001062846">
    <property type="component" value="Chromosome 4"/>
</dbReference>
<gene>
    <name evidence="1" type="ORF">RHMOL_Rhmol04G0217400</name>
</gene>
<name>A0ACC0P339_RHOML</name>
<dbReference type="EMBL" id="CM046391">
    <property type="protein sequence ID" value="KAI8559961.1"/>
    <property type="molecule type" value="Genomic_DNA"/>
</dbReference>
<evidence type="ECO:0000313" key="1">
    <source>
        <dbReference type="EMBL" id="KAI8559961.1"/>
    </source>
</evidence>
<reference evidence="1" key="1">
    <citation type="submission" date="2022-02" db="EMBL/GenBank/DDBJ databases">
        <title>Plant Genome Project.</title>
        <authorList>
            <person name="Zhang R.-G."/>
        </authorList>
    </citation>
    <scope>NUCLEOTIDE SEQUENCE</scope>
    <source>
        <strain evidence="1">AT1</strain>
    </source>
</reference>
<evidence type="ECO:0000313" key="2">
    <source>
        <dbReference type="Proteomes" id="UP001062846"/>
    </source>
</evidence>
<protein>
    <submittedName>
        <fullName evidence="1">Uncharacterized protein</fullName>
    </submittedName>
</protein>